<evidence type="ECO:0000256" key="3">
    <source>
        <dbReference type="ARBA" id="ARBA00023163"/>
    </source>
</evidence>
<evidence type="ECO:0000259" key="5">
    <source>
        <dbReference type="PROSITE" id="PS50977"/>
    </source>
</evidence>
<keyword evidence="3" id="KW-0804">Transcription</keyword>
<dbReference type="AlphaFoldDB" id="A0A7K0D9U2"/>
<dbReference type="Gene3D" id="1.10.10.60">
    <property type="entry name" value="Homeodomain-like"/>
    <property type="match status" value="1"/>
</dbReference>
<keyword evidence="1" id="KW-0805">Transcription regulation</keyword>
<feature type="DNA-binding region" description="H-T-H motif" evidence="4">
    <location>
        <begin position="33"/>
        <end position="52"/>
    </location>
</feature>
<name>A0A7K0D9U2_9NOCA</name>
<organism evidence="6 7">
    <name type="scientific">Nocardia macrotermitis</name>
    <dbReference type="NCBI Taxonomy" id="2585198"/>
    <lineage>
        <taxon>Bacteria</taxon>
        <taxon>Bacillati</taxon>
        <taxon>Actinomycetota</taxon>
        <taxon>Actinomycetes</taxon>
        <taxon>Mycobacteriales</taxon>
        <taxon>Nocardiaceae</taxon>
        <taxon>Nocardia</taxon>
    </lineage>
</organism>
<evidence type="ECO:0000313" key="6">
    <source>
        <dbReference type="EMBL" id="MQY22540.1"/>
    </source>
</evidence>
<dbReference type="PRINTS" id="PR00455">
    <property type="entry name" value="HTHTETR"/>
</dbReference>
<proteinExistence type="predicted"/>
<dbReference type="Pfam" id="PF00440">
    <property type="entry name" value="TetR_N"/>
    <property type="match status" value="1"/>
</dbReference>
<dbReference type="InterPro" id="IPR023851">
    <property type="entry name" value="Tscrpt_reg_TetR-type"/>
</dbReference>
<comment type="caution">
    <text evidence="6">The sequence shown here is derived from an EMBL/GenBank/DDBJ whole genome shotgun (WGS) entry which is preliminary data.</text>
</comment>
<gene>
    <name evidence="6" type="primary">mftR</name>
    <name evidence="6" type="ORF">NRB20_56580</name>
</gene>
<dbReference type="InterPro" id="IPR050109">
    <property type="entry name" value="HTH-type_TetR-like_transc_reg"/>
</dbReference>
<protein>
    <submittedName>
        <fullName evidence="6">Putative mycofactocin biosynthesis transcriptional regulator MftR</fullName>
    </submittedName>
</protein>
<dbReference type="InterPro" id="IPR009057">
    <property type="entry name" value="Homeodomain-like_sf"/>
</dbReference>
<evidence type="ECO:0000256" key="4">
    <source>
        <dbReference type="PROSITE-ProRule" id="PRU00335"/>
    </source>
</evidence>
<accession>A0A7K0D9U2</accession>
<feature type="domain" description="HTH tetR-type" evidence="5">
    <location>
        <begin position="10"/>
        <end position="70"/>
    </location>
</feature>
<dbReference type="NCBIfam" id="TIGR03968">
    <property type="entry name" value="mycofact_TetR"/>
    <property type="match status" value="1"/>
</dbReference>
<reference evidence="6 7" key="1">
    <citation type="submission" date="2019-10" db="EMBL/GenBank/DDBJ databases">
        <title>Nocardia macrotermitis sp. nov. and Nocardia aurantia sp. nov., isolated from the gut of fungus growing-termite Macrotermes natalensis.</title>
        <authorList>
            <person name="Benndorf R."/>
            <person name="Schwitalla J."/>
            <person name="Martin K."/>
            <person name="De Beer W."/>
            <person name="Kaster A.-K."/>
            <person name="Vollmers J."/>
            <person name="Poulsen M."/>
            <person name="Beemelmanns C."/>
        </authorList>
    </citation>
    <scope>NUCLEOTIDE SEQUENCE [LARGE SCALE GENOMIC DNA]</scope>
    <source>
        <strain evidence="6 7">RB20</strain>
    </source>
</reference>
<dbReference type="PANTHER" id="PTHR30055:SF238">
    <property type="entry name" value="MYCOFACTOCIN BIOSYNTHESIS TRANSCRIPTIONAL REGULATOR MFTR-RELATED"/>
    <property type="match status" value="1"/>
</dbReference>
<dbReference type="InterPro" id="IPR001647">
    <property type="entry name" value="HTH_TetR"/>
</dbReference>
<keyword evidence="2 4" id="KW-0238">DNA-binding</keyword>
<keyword evidence="7" id="KW-1185">Reference proteome</keyword>
<dbReference type="SUPFAM" id="SSF46689">
    <property type="entry name" value="Homeodomain-like"/>
    <property type="match status" value="1"/>
</dbReference>
<dbReference type="PANTHER" id="PTHR30055">
    <property type="entry name" value="HTH-TYPE TRANSCRIPTIONAL REGULATOR RUTR"/>
    <property type="match status" value="1"/>
</dbReference>
<dbReference type="PROSITE" id="PS50977">
    <property type="entry name" value="HTH_TETR_2"/>
    <property type="match status" value="1"/>
</dbReference>
<dbReference type="GO" id="GO:0000976">
    <property type="term" value="F:transcription cis-regulatory region binding"/>
    <property type="evidence" value="ECO:0007669"/>
    <property type="project" value="TreeGrafter"/>
</dbReference>
<evidence type="ECO:0000256" key="2">
    <source>
        <dbReference type="ARBA" id="ARBA00023125"/>
    </source>
</evidence>
<evidence type="ECO:0000313" key="7">
    <source>
        <dbReference type="Proteomes" id="UP000438448"/>
    </source>
</evidence>
<dbReference type="EMBL" id="WEGK01000014">
    <property type="protein sequence ID" value="MQY22540.1"/>
    <property type="molecule type" value="Genomic_DNA"/>
</dbReference>
<dbReference type="InterPro" id="IPR041347">
    <property type="entry name" value="MftR_C"/>
</dbReference>
<sequence>MRKSPGRPPATDHGAIEAVAFRLFAEHGFDATSLDDIAVAVGVGRRTLFRYYKSKNDIPWGQFDASLVHLARHLDDMPEDVPVHEAVQRAVIEFNRLDPGAVASHRQRMRLILATPALQAHSVLRYQQWRAVITNFVARRFGADPRELLPRTAGQVTLALALSAYEQWLEDADSSLDALLAATLSALKAYLAAGVGD</sequence>
<dbReference type="Gene3D" id="1.10.357.10">
    <property type="entry name" value="Tetracycline Repressor, domain 2"/>
    <property type="match status" value="1"/>
</dbReference>
<dbReference type="Proteomes" id="UP000438448">
    <property type="component" value="Unassembled WGS sequence"/>
</dbReference>
<dbReference type="Pfam" id="PF17754">
    <property type="entry name" value="TetR_C_14"/>
    <property type="match status" value="1"/>
</dbReference>
<evidence type="ECO:0000256" key="1">
    <source>
        <dbReference type="ARBA" id="ARBA00023015"/>
    </source>
</evidence>
<dbReference type="GO" id="GO:0003700">
    <property type="term" value="F:DNA-binding transcription factor activity"/>
    <property type="evidence" value="ECO:0007669"/>
    <property type="project" value="TreeGrafter"/>
</dbReference>